<evidence type="ECO:0000313" key="1">
    <source>
        <dbReference type="EMBL" id="KAJ1346165.1"/>
    </source>
</evidence>
<comment type="caution">
    <text evidence="1">The sequence shown here is derived from an EMBL/GenBank/DDBJ whole genome shotgun (WGS) entry which is preliminary data.</text>
</comment>
<sequence length="126" mass="14660">MLKELNEEGKKFGLRINRAGTQIMKFPWCEAEQIELDGWLIEETSSNKTTLADQIFEMDYKFGPTKQALVFTKNTLSICQLIPKKEYHIKNKFEQFSYSSSLNGSLNKRDNSQHHITQLDQVQLTN</sequence>
<dbReference type="EMBL" id="JAHQIW010000119">
    <property type="protein sequence ID" value="KAJ1346165.1"/>
    <property type="molecule type" value="Genomic_DNA"/>
</dbReference>
<accession>A0AAD5QFW8</accession>
<proteinExistence type="predicted"/>
<gene>
    <name evidence="1" type="ORF">KIN20_000882</name>
</gene>
<keyword evidence="2" id="KW-1185">Reference proteome</keyword>
<reference evidence="1" key="1">
    <citation type="submission" date="2021-06" db="EMBL/GenBank/DDBJ databases">
        <title>Parelaphostrongylus tenuis whole genome reference sequence.</title>
        <authorList>
            <person name="Garwood T.J."/>
            <person name="Larsen P.A."/>
            <person name="Fountain-Jones N.M."/>
            <person name="Garbe J.R."/>
            <person name="Macchietto M.G."/>
            <person name="Kania S.A."/>
            <person name="Gerhold R.W."/>
            <person name="Richards J.E."/>
            <person name="Wolf T.M."/>
        </authorList>
    </citation>
    <scope>NUCLEOTIDE SEQUENCE</scope>
    <source>
        <strain evidence="1">MNPRO001-30</strain>
        <tissue evidence="1">Meninges</tissue>
    </source>
</reference>
<dbReference type="AlphaFoldDB" id="A0AAD5QFW8"/>
<protein>
    <submittedName>
        <fullName evidence="1">Uncharacterized protein</fullName>
    </submittedName>
</protein>
<dbReference type="Proteomes" id="UP001196413">
    <property type="component" value="Unassembled WGS sequence"/>
</dbReference>
<organism evidence="1 2">
    <name type="scientific">Parelaphostrongylus tenuis</name>
    <name type="common">Meningeal worm</name>
    <dbReference type="NCBI Taxonomy" id="148309"/>
    <lineage>
        <taxon>Eukaryota</taxon>
        <taxon>Metazoa</taxon>
        <taxon>Ecdysozoa</taxon>
        <taxon>Nematoda</taxon>
        <taxon>Chromadorea</taxon>
        <taxon>Rhabditida</taxon>
        <taxon>Rhabditina</taxon>
        <taxon>Rhabditomorpha</taxon>
        <taxon>Strongyloidea</taxon>
        <taxon>Metastrongylidae</taxon>
        <taxon>Parelaphostrongylus</taxon>
    </lineage>
</organism>
<name>A0AAD5QFW8_PARTN</name>
<evidence type="ECO:0000313" key="2">
    <source>
        <dbReference type="Proteomes" id="UP001196413"/>
    </source>
</evidence>